<reference evidence="1" key="1">
    <citation type="journal article" date="2021" name="Environ. Microbiol.">
        <title>Gene family expansions and transcriptome signatures uncover fungal adaptations to wood decay.</title>
        <authorList>
            <person name="Hage H."/>
            <person name="Miyauchi S."/>
            <person name="Viragh M."/>
            <person name="Drula E."/>
            <person name="Min B."/>
            <person name="Chaduli D."/>
            <person name="Navarro D."/>
            <person name="Favel A."/>
            <person name="Norest M."/>
            <person name="Lesage-Meessen L."/>
            <person name="Balint B."/>
            <person name="Merenyi Z."/>
            <person name="de Eugenio L."/>
            <person name="Morin E."/>
            <person name="Martinez A.T."/>
            <person name="Baldrian P."/>
            <person name="Stursova M."/>
            <person name="Martinez M.J."/>
            <person name="Novotny C."/>
            <person name="Magnuson J.K."/>
            <person name="Spatafora J.W."/>
            <person name="Maurice S."/>
            <person name="Pangilinan J."/>
            <person name="Andreopoulos W."/>
            <person name="LaButti K."/>
            <person name="Hundley H."/>
            <person name="Na H."/>
            <person name="Kuo A."/>
            <person name="Barry K."/>
            <person name="Lipzen A."/>
            <person name="Henrissat B."/>
            <person name="Riley R."/>
            <person name="Ahrendt S."/>
            <person name="Nagy L.G."/>
            <person name="Grigoriev I.V."/>
            <person name="Martin F."/>
            <person name="Rosso M.N."/>
        </authorList>
    </citation>
    <scope>NUCLEOTIDE SEQUENCE</scope>
    <source>
        <strain evidence="1">CBS 384.51</strain>
    </source>
</reference>
<evidence type="ECO:0000313" key="2">
    <source>
        <dbReference type="Proteomes" id="UP001055072"/>
    </source>
</evidence>
<organism evidence="1 2">
    <name type="scientific">Irpex rosettiformis</name>
    <dbReference type="NCBI Taxonomy" id="378272"/>
    <lineage>
        <taxon>Eukaryota</taxon>
        <taxon>Fungi</taxon>
        <taxon>Dikarya</taxon>
        <taxon>Basidiomycota</taxon>
        <taxon>Agaricomycotina</taxon>
        <taxon>Agaricomycetes</taxon>
        <taxon>Polyporales</taxon>
        <taxon>Irpicaceae</taxon>
        <taxon>Irpex</taxon>
    </lineage>
</organism>
<dbReference type="Proteomes" id="UP001055072">
    <property type="component" value="Unassembled WGS sequence"/>
</dbReference>
<name>A0ACB8UBM4_9APHY</name>
<dbReference type="EMBL" id="MU274905">
    <property type="protein sequence ID" value="KAI0091636.1"/>
    <property type="molecule type" value="Genomic_DNA"/>
</dbReference>
<sequence>MRMQTQLSRHDRLMFSSLGELASSAQRPILRVCSFSQACFGRRSCVTLAGVLRRRLRDKSCFRVTSRGGLPTSQYPDAKRDARMPVDVDIDLDIDLGLLSIRLLIEPRECQDALVVELNRWRVTKSTSSVKKKKKEEKMSSQTRASQHITPSARTSPVWWATLYLYVYIESATINRICEKLAPDTVSLQYHRKVRTRIFGDGFKMPITPCASDVKKKKLIVFTNAVYRLYGTLIALAFGDRFQCQSGFKHGTRGLRRELSTPQILNILNNSPKNSVAIDHYRPIAFGTEAKGQSASQKTFLVDEYNEDINHLHTCVQNANKQQQVKTIIIADHGSEDVFRVERTWQVETSLCSEWNGPGHLRVLSARWVQIPDPQILRSTYQKPFYEGPQSRTAQGAFSFESRGEGRRQTNRVRADYYTIHHAWAENTSQWVGPERLVWFGLPELDELTFKKSKNARRSVQHSSCLARSEGKEVNQRVSSYSFRRDNNICKEIDG</sequence>
<evidence type="ECO:0000313" key="1">
    <source>
        <dbReference type="EMBL" id="KAI0091636.1"/>
    </source>
</evidence>
<accession>A0ACB8UBM4</accession>
<keyword evidence="2" id="KW-1185">Reference proteome</keyword>
<gene>
    <name evidence="1" type="ORF">BDY19DRAFT_1046582</name>
</gene>
<comment type="caution">
    <text evidence="1">The sequence shown here is derived from an EMBL/GenBank/DDBJ whole genome shotgun (WGS) entry which is preliminary data.</text>
</comment>
<protein>
    <submittedName>
        <fullName evidence="1">Uncharacterized protein</fullName>
    </submittedName>
</protein>
<proteinExistence type="predicted"/>